<dbReference type="Proteomes" id="UP001152797">
    <property type="component" value="Unassembled WGS sequence"/>
</dbReference>
<dbReference type="EMBL" id="CAMXCT030000928">
    <property type="protein sequence ID" value="CAL4772178.1"/>
    <property type="molecule type" value="Genomic_DNA"/>
</dbReference>
<protein>
    <submittedName>
        <fullName evidence="2">RAP domain-containing protein</fullName>
    </submittedName>
</protein>
<comment type="caution">
    <text evidence="1">The sequence shown here is derived from an EMBL/GenBank/DDBJ whole genome shotgun (WGS) entry which is preliminary data.</text>
</comment>
<proteinExistence type="predicted"/>
<name>A0A9P1C6V8_9DINO</name>
<gene>
    <name evidence="1" type="ORF">C1SCF055_LOCUS12369</name>
</gene>
<reference evidence="2 3" key="2">
    <citation type="submission" date="2024-05" db="EMBL/GenBank/DDBJ databases">
        <authorList>
            <person name="Chen Y."/>
            <person name="Shah S."/>
            <person name="Dougan E. K."/>
            <person name="Thang M."/>
            <person name="Chan C."/>
        </authorList>
    </citation>
    <scope>NUCLEOTIDE SEQUENCE [LARGE SCALE GENOMIC DNA]</scope>
</reference>
<organism evidence="1">
    <name type="scientific">Cladocopium goreaui</name>
    <dbReference type="NCBI Taxonomy" id="2562237"/>
    <lineage>
        <taxon>Eukaryota</taxon>
        <taxon>Sar</taxon>
        <taxon>Alveolata</taxon>
        <taxon>Dinophyceae</taxon>
        <taxon>Suessiales</taxon>
        <taxon>Symbiodiniaceae</taxon>
        <taxon>Cladocopium</taxon>
    </lineage>
</organism>
<evidence type="ECO:0000313" key="1">
    <source>
        <dbReference type="EMBL" id="CAI3984866.1"/>
    </source>
</evidence>
<keyword evidence="3" id="KW-1185">Reference proteome</keyword>
<dbReference type="EMBL" id="CAMXCT010000928">
    <property type="protein sequence ID" value="CAI3984866.1"/>
    <property type="molecule type" value="Genomic_DNA"/>
</dbReference>
<feature type="non-terminal residue" evidence="1">
    <location>
        <position position="1"/>
    </location>
</feature>
<accession>A0A9P1C6V8</accession>
<dbReference type="EMBL" id="CAMXCT020000928">
    <property type="protein sequence ID" value="CAL1138241.1"/>
    <property type="molecule type" value="Genomic_DNA"/>
</dbReference>
<evidence type="ECO:0000313" key="2">
    <source>
        <dbReference type="EMBL" id="CAL4772178.1"/>
    </source>
</evidence>
<evidence type="ECO:0000313" key="3">
    <source>
        <dbReference type="Proteomes" id="UP001152797"/>
    </source>
</evidence>
<reference evidence="1" key="1">
    <citation type="submission" date="2022-10" db="EMBL/GenBank/DDBJ databases">
        <authorList>
            <person name="Chen Y."/>
            <person name="Dougan E. K."/>
            <person name="Chan C."/>
            <person name="Rhodes N."/>
            <person name="Thang M."/>
        </authorList>
    </citation>
    <scope>NUCLEOTIDE SEQUENCE</scope>
</reference>
<dbReference type="AlphaFoldDB" id="A0A9P1C6V8"/>
<sequence length="322" mass="34105">MSPSLPIGEGLAGESAGVETVGFGQHYLVSQLLQVRLHAPRRCPGSQVVAGGIQAINEAVATISASRKQRAVEMLVEKAILVGASERDLPNLCWALAAVRGKACGISETVQGLKQPPTLGMIWALSVTGSDGAGPLLMAGVSKGHYDALLLDPDASQLAQLLWCQATAAGTGSKLLIAAAERVEEFSSLDLSRCAWAAAMLESPAAAHLALRAAEVLQVETFVASATLVQVTWSLTRLQLFIPRLLERLTTLRGCELRTQDLALGVWVLAFWHFVGDRCLLDEMSTDLSDFGTQDLANVAWAMAVQLVTSEPLVVALAVEAE</sequence>